<evidence type="ECO:0000313" key="2">
    <source>
        <dbReference type="Proteomes" id="UP000228528"/>
    </source>
</evidence>
<comment type="caution">
    <text evidence="1">The sequence shown here is derived from an EMBL/GenBank/DDBJ whole genome shotgun (WGS) entry which is preliminary data.</text>
</comment>
<accession>A0A2M6P256</accession>
<sequence>MNDNTTRLFFVNEDRCVFLTNAGRKTCVRDIIAALAEEGIEISRSSIWRLQTGRAEFFQPDYRESFPSLSPYAIAFVELTEEDRELSERLNLTEFARGFGISRKTARSFLERGWFEVNPRNEVKVRVVLDPGRIRPPDEF</sequence>
<evidence type="ECO:0000313" key="1">
    <source>
        <dbReference type="EMBL" id="PIR77777.1"/>
    </source>
</evidence>
<name>A0A2M6P256_9BACT</name>
<organism evidence="1 2">
    <name type="scientific">Candidatus Magasanikbacteria bacterium CG10_big_fil_rev_8_21_14_0_10_38_6</name>
    <dbReference type="NCBI Taxonomy" id="1974647"/>
    <lineage>
        <taxon>Bacteria</taxon>
        <taxon>Candidatus Magasanikiibacteriota</taxon>
    </lineage>
</organism>
<gene>
    <name evidence="1" type="ORF">COU30_00590</name>
</gene>
<dbReference type="EMBL" id="PFBW01000029">
    <property type="protein sequence ID" value="PIR77777.1"/>
    <property type="molecule type" value="Genomic_DNA"/>
</dbReference>
<protein>
    <submittedName>
        <fullName evidence="1">Uncharacterized protein</fullName>
    </submittedName>
</protein>
<dbReference type="Proteomes" id="UP000228528">
    <property type="component" value="Unassembled WGS sequence"/>
</dbReference>
<dbReference type="AlphaFoldDB" id="A0A2M6P256"/>
<reference evidence="2" key="1">
    <citation type="submission" date="2017-09" db="EMBL/GenBank/DDBJ databases">
        <title>Depth-based differentiation of microbial function through sediment-hosted aquifers and enrichment of novel symbionts in the deep terrestrial subsurface.</title>
        <authorList>
            <person name="Probst A.J."/>
            <person name="Ladd B."/>
            <person name="Jarett J.K."/>
            <person name="Geller-Mcgrath D.E."/>
            <person name="Sieber C.M.K."/>
            <person name="Emerson J.B."/>
            <person name="Anantharaman K."/>
            <person name="Thomas B.C."/>
            <person name="Malmstrom R."/>
            <person name="Stieglmeier M."/>
            <person name="Klingl A."/>
            <person name="Woyke T."/>
            <person name="Ryan C.M."/>
            <person name="Banfield J.F."/>
        </authorList>
    </citation>
    <scope>NUCLEOTIDE SEQUENCE [LARGE SCALE GENOMIC DNA]</scope>
</reference>
<proteinExistence type="predicted"/>